<dbReference type="OrthoDB" id="511027at2"/>
<dbReference type="Proteomes" id="UP000232003">
    <property type="component" value="Chromosome"/>
</dbReference>
<accession>A0A2K8SQZ3</accession>
<protein>
    <submittedName>
        <fullName evidence="2">Ribosomal protein S18 acetylase RimI and related acetyltransferases</fullName>
    </submittedName>
</protein>
<evidence type="ECO:0000259" key="1">
    <source>
        <dbReference type="PROSITE" id="PS51186"/>
    </source>
</evidence>
<dbReference type="RefSeq" id="WP_100899380.1">
    <property type="nucleotide sequence ID" value="NZ_CAWNNC010000001.1"/>
</dbReference>
<dbReference type="KEGG" id="nfl:COO91_03828"/>
<dbReference type="SUPFAM" id="SSF55729">
    <property type="entry name" value="Acyl-CoA N-acyltransferases (Nat)"/>
    <property type="match status" value="1"/>
</dbReference>
<organism evidence="2 3">
    <name type="scientific">Nostoc flagelliforme CCNUN1</name>
    <dbReference type="NCBI Taxonomy" id="2038116"/>
    <lineage>
        <taxon>Bacteria</taxon>
        <taxon>Bacillati</taxon>
        <taxon>Cyanobacteriota</taxon>
        <taxon>Cyanophyceae</taxon>
        <taxon>Nostocales</taxon>
        <taxon>Nostocaceae</taxon>
        <taxon>Nostoc</taxon>
    </lineage>
</organism>
<dbReference type="GO" id="GO:0005840">
    <property type="term" value="C:ribosome"/>
    <property type="evidence" value="ECO:0007669"/>
    <property type="project" value="UniProtKB-KW"/>
</dbReference>
<keyword evidence="2" id="KW-0689">Ribosomal protein</keyword>
<evidence type="ECO:0000313" key="3">
    <source>
        <dbReference type="Proteomes" id="UP000232003"/>
    </source>
</evidence>
<dbReference type="EMBL" id="CP024785">
    <property type="protein sequence ID" value="AUB37876.1"/>
    <property type="molecule type" value="Genomic_DNA"/>
</dbReference>
<keyword evidence="2" id="KW-0687">Ribonucleoprotein</keyword>
<reference evidence="2 3" key="1">
    <citation type="submission" date="2017-11" db="EMBL/GenBank/DDBJ databases">
        <title>Complete genome of a free-living desiccation-tolerant cyanobacterium and its photosynthetic adaptation to extreme terrestrial habitat.</title>
        <authorList>
            <person name="Shang J."/>
        </authorList>
    </citation>
    <scope>NUCLEOTIDE SEQUENCE [LARGE SCALE GENOMIC DNA]</scope>
    <source>
        <strain evidence="2 3">CCNUN1</strain>
    </source>
</reference>
<proteinExistence type="predicted"/>
<dbReference type="GO" id="GO:0016747">
    <property type="term" value="F:acyltransferase activity, transferring groups other than amino-acyl groups"/>
    <property type="evidence" value="ECO:0007669"/>
    <property type="project" value="InterPro"/>
</dbReference>
<dbReference type="InterPro" id="IPR016181">
    <property type="entry name" value="Acyl_CoA_acyltransferase"/>
</dbReference>
<dbReference type="AlphaFoldDB" id="A0A2K8SQZ3"/>
<sequence>MTTYYEKIPFVWEEPKPLIPVPERLIFHSLNDVSIEDFTAAISCAMSSSLDRSDQKAVRELGADEVAAKLIAQVSNDFDYEPQWWQLGYNNVGELVGFIQPVIYRGCRKENLEEGTIYYIGVVPKQRGKRYIYDLLCQATHILQKIGVWQIFCDTDVLNAPMIRAFQDVGYRQFASPWQRPL</sequence>
<evidence type="ECO:0000313" key="2">
    <source>
        <dbReference type="EMBL" id="AUB37876.1"/>
    </source>
</evidence>
<dbReference type="Gene3D" id="3.40.630.30">
    <property type="match status" value="1"/>
</dbReference>
<name>A0A2K8SQZ3_9NOSO</name>
<keyword evidence="3" id="KW-1185">Reference proteome</keyword>
<keyword evidence="2" id="KW-0808">Transferase</keyword>
<dbReference type="Pfam" id="PF00583">
    <property type="entry name" value="Acetyltransf_1"/>
    <property type="match status" value="1"/>
</dbReference>
<gene>
    <name evidence="2" type="ORF">COO91_03828</name>
</gene>
<dbReference type="PROSITE" id="PS51186">
    <property type="entry name" value="GNAT"/>
    <property type="match status" value="1"/>
</dbReference>
<dbReference type="InterPro" id="IPR000182">
    <property type="entry name" value="GNAT_dom"/>
</dbReference>
<feature type="domain" description="N-acetyltransferase" evidence="1">
    <location>
        <begin position="45"/>
        <end position="182"/>
    </location>
</feature>